<dbReference type="Gene3D" id="1.10.260.40">
    <property type="entry name" value="lambda repressor-like DNA-binding domains"/>
    <property type="match status" value="1"/>
</dbReference>
<dbReference type="InterPro" id="IPR001387">
    <property type="entry name" value="Cro/C1-type_HTH"/>
</dbReference>
<dbReference type="CDD" id="cd00093">
    <property type="entry name" value="HTH_XRE"/>
    <property type="match status" value="1"/>
</dbReference>
<dbReference type="EMBL" id="JBHMEY010000059">
    <property type="protein sequence ID" value="MFB9097574.1"/>
    <property type="molecule type" value="Genomic_DNA"/>
</dbReference>
<keyword evidence="3" id="KW-1185">Reference proteome</keyword>
<sequence length="175" mass="20934">MEKIKIRELLGMKQEEIALLLEITRSQWAMYETGKRDLPTAAKLKLAEMLAFVQKKDSYWKKELPIHKEQTLQKKKKLEDLIVINKHHQFITELKLKDIKKKYNVNFNRLKTMRYFEMNPQKLSKKENLLLEVMSNRAKNEIEKKGLLKQLEIEVKLETLQEEEKVLKKKLNDLG</sequence>
<dbReference type="PROSITE" id="PS50943">
    <property type="entry name" value="HTH_CROC1"/>
    <property type="match status" value="1"/>
</dbReference>
<dbReference type="Proteomes" id="UP001589607">
    <property type="component" value="Unassembled WGS sequence"/>
</dbReference>
<evidence type="ECO:0000313" key="3">
    <source>
        <dbReference type="Proteomes" id="UP001589607"/>
    </source>
</evidence>
<dbReference type="InterPro" id="IPR010982">
    <property type="entry name" value="Lambda_DNA-bd_dom_sf"/>
</dbReference>
<gene>
    <name evidence="2" type="ORF">ACFFVF_13710</name>
</gene>
<evidence type="ECO:0000259" key="1">
    <source>
        <dbReference type="PROSITE" id="PS50943"/>
    </source>
</evidence>
<dbReference type="RefSeq" id="WP_236457525.1">
    <property type="nucleotide sequence ID" value="NZ_CBCSGE010000006.1"/>
</dbReference>
<comment type="caution">
    <text evidence="2">The sequence shown here is derived from an EMBL/GenBank/DDBJ whole genome shotgun (WGS) entry which is preliminary data.</text>
</comment>
<protein>
    <submittedName>
        <fullName evidence="2">Helix-turn-helix domain-containing protein</fullName>
    </submittedName>
</protein>
<reference evidence="2 3" key="1">
    <citation type="submission" date="2024-09" db="EMBL/GenBank/DDBJ databases">
        <authorList>
            <person name="Sun Q."/>
            <person name="Mori K."/>
        </authorList>
    </citation>
    <scope>NUCLEOTIDE SEQUENCE [LARGE SCALE GENOMIC DNA]</scope>
    <source>
        <strain evidence="2 3">CECT 7955</strain>
    </source>
</reference>
<dbReference type="SUPFAM" id="SSF47413">
    <property type="entry name" value="lambda repressor-like DNA-binding domains"/>
    <property type="match status" value="1"/>
</dbReference>
<accession>A0ABV5GQN1</accession>
<name>A0ABV5GQN1_9FLAO</name>
<evidence type="ECO:0000313" key="2">
    <source>
        <dbReference type="EMBL" id="MFB9097574.1"/>
    </source>
</evidence>
<proteinExistence type="predicted"/>
<organism evidence="2 3">
    <name type="scientific">Flavobacterium jumunjinense</name>
    <dbReference type="NCBI Taxonomy" id="998845"/>
    <lineage>
        <taxon>Bacteria</taxon>
        <taxon>Pseudomonadati</taxon>
        <taxon>Bacteroidota</taxon>
        <taxon>Flavobacteriia</taxon>
        <taxon>Flavobacteriales</taxon>
        <taxon>Flavobacteriaceae</taxon>
        <taxon>Flavobacterium</taxon>
    </lineage>
</organism>
<feature type="domain" description="HTH cro/C1-type" evidence="1">
    <location>
        <begin position="5"/>
        <end position="45"/>
    </location>
</feature>
<dbReference type="Pfam" id="PF12844">
    <property type="entry name" value="HTH_19"/>
    <property type="match status" value="1"/>
</dbReference>